<organism evidence="3 4">
    <name type="scientific">Linnemannia gamsii</name>
    <dbReference type="NCBI Taxonomy" id="64522"/>
    <lineage>
        <taxon>Eukaryota</taxon>
        <taxon>Fungi</taxon>
        <taxon>Fungi incertae sedis</taxon>
        <taxon>Mucoromycota</taxon>
        <taxon>Mortierellomycotina</taxon>
        <taxon>Mortierellomycetes</taxon>
        <taxon>Mortierellales</taxon>
        <taxon>Mortierellaceae</taxon>
        <taxon>Linnemannia</taxon>
    </lineage>
</organism>
<reference evidence="3" key="1">
    <citation type="journal article" date="2020" name="Fungal Divers.">
        <title>Resolving the Mortierellaceae phylogeny through synthesis of multi-gene phylogenetics and phylogenomics.</title>
        <authorList>
            <person name="Vandepol N."/>
            <person name="Liber J."/>
            <person name="Desiro A."/>
            <person name="Na H."/>
            <person name="Kennedy M."/>
            <person name="Barry K."/>
            <person name="Grigoriev I.V."/>
            <person name="Miller A.N."/>
            <person name="O'Donnell K."/>
            <person name="Stajich J.E."/>
            <person name="Bonito G."/>
        </authorList>
    </citation>
    <scope>NUCLEOTIDE SEQUENCE</scope>
    <source>
        <strain evidence="3">NVP60</strain>
    </source>
</reference>
<comment type="caution">
    <text evidence="3">The sequence shown here is derived from an EMBL/GenBank/DDBJ whole genome shotgun (WGS) entry which is preliminary data.</text>
</comment>
<feature type="region of interest" description="Disordered" evidence="1">
    <location>
        <begin position="758"/>
        <end position="799"/>
    </location>
</feature>
<dbReference type="AlphaFoldDB" id="A0A9P6R8T2"/>
<dbReference type="SUPFAM" id="SSF54695">
    <property type="entry name" value="POZ domain"/>
    <property type="match status" value="1"/>
</dbReference>
<feature type="compositionally biased region" description="Polar residues" evidence="1">
    <location>
        <begin position="265"/>
        <end position="277"/>
    </location>
</feature>
<evidence type="ECO:0000259" key="2">
    <source>
        <dbReference type="PROSITE" id="PS50097"/>
    </source>
</evidence>
<dbReference type="Pfam" id="PF00651">
    <property type="entry name" value="BTB"/>
    <property type="match status" value="1"/>
</dbReference>
<dbReference type="InterPro" id="IPR000210">
    <property type="entry name" value="BTB/POZ_dom"/>
</dbReference>
<feature type="compositionally biased region" description="Polar residues" evidence="1">
    <location>
        <begin position="523"/>
        <end position="541"/>
    </location>
</feature>
<accession>A0A9P6R8T2</accession>
<dbReference type="PROSITE" id="PS50097">
    <property type="entry name" value="BTB"/>
    <property type="match status" value="1"/>
</dbReference>
<dbReference type="CDD" id="cd18186">
    <property type="entry name" value="BTB_POZ_ZBTB_KLHL-like"/>
    <property type="match status" value="1"/>
</dbReference>
<feature type="compositionally biased region" description="Polar residues" evidence="1">
    <location>
        <begin position="487"/>
        <end position="514"/>
    </location>
</feature>
<evidence type="ECO:0000313" key="4">
    <source>
        <dbReference type="Proteomes" id="UP000823405"/>
    </source>
</evidence>
<gene>
    <name evidence="3" type="ORF">BGZ97_009360</name>
</gene>
<proteinExistence type="predicted"/>
<feature type="region of interest" description="Disordered" evidence="1">
    <location>
        <begin position="209"/>
        <end position="335"/>
    </location>
</feature>
<dbReference type="Proteomes" id="UP000823405">
    <property type="component" value="Unassembled WGS sequence"/>
</dbReference>
<evidence type="ECO:0000313" key="3">
    <source>
        <dbReference type="EMBL" id="KAG0314360.1"/>
    </source>
</evidence>
<dbReference type="OrthoDB" id="6359816at2759"/>
<feature type="compositionally biased region" description="Low complexity" evidence="1">
    <location>
        <begin position="278"/>
        <end position="309"/>
    </location>
</feature>
<dbReference type="SMART" id="SM00225">
    <property type="entry name" value="BTB"/>
    <property type="match status" value="1"/>
</dbReference>
<name>A0A9P6R8T2_9FUNG</name>
<feature type="compositionally biased region" description="Polar residues" evidence="1">
    <location>
        <begin position="241"/>
        <end position="257"/>
    </location>
</feature>
<feature type="region of interest" description="Disordered" evidence="1">
    <location>
        <begin position="167"/>
        <end position="189"/>
    </location>
</feature>
<feature type="compositionally biased region" description="Basic and acidic residues" evidence="1">
    <location>
        <begin position="456"/>
        <end position="472"/>
    </location>
</feature>
<feature type="region of interest" description="Disordered" evidence="1">
    <location>
        <begin position="715"/>
        <end position="744"/>
    </location>
</feature>
<feature type="domain" description="BTB" evidence="2">
    <location>
        <begin position="371"/>
        <end position="419"/>
    </location>
</feature>
<dbReference type="Gene3D" id="3.30.710.10">
    <property type="entry name" value="Potassium Channel Kv1.1, Chain A"/>
    <property type="match status" value="1"/>
</dbReference>
<sequence length="857" mass="93247">KHPTDANFKSPSSLTLDGELLKLKCSKGKKCSNSLDCSRVSPAPASPILGSRLPEVPPKTPGDPLVFSAVVRENGRQQPITLPRELTESPRLSRVPSGVVMVADIVLTPETPAPSSAATSIHSGLNIQPSVLMLTPLDGAPVPAHRNEAKPVLSDSVLVPPTVRIPVPSTTPEGSIQDEVVSSSTGSLNGSPVMVRANTVPHLDGISAIPIETVRPKTTPLPAPPKAAPRPPPASQQPTLSITPDSKASPTSDSPAVSPTVVMDISNNFFALNNDNPQSVQQQQPPQQQQHRSQHQQQIYQQQGDESSQTSRHEPRASLSPSSPQPPPPPVPATSLHMRVPVKKNVQKPPVSFVIDAASLLRRLFNNPLYSDMDLSVDDATFHVHRGVLAEHCRYFREFFTNARAQEPTTEIRHLDCSYAPIWFERGRPFSIVQLDSEDDPILPPAAWSMARLHARGDRPVQDPEGGDRDVLGSEDDEDGLYFANVEDSSSTGRGQGPTSPTRATSQPNNQKPTDPSCLRTDPGSSGSNFDPKVKSTSSSAPAIHVDDEPISSFSAAFIAADQRSVGYTSHHFACFLQILYGLLHPFHLHEEDLLTVFRIAHIYGVPGLVNVLGDRIWDTLDLTTETWPCLVRFSERFCLEDIRRRALKHASETRELWTVAVETLGLDDFKEFLRGIDNPDGGEASAGGQRQGSDLRGLKDELLMMFLLVHYQESSGSNDSDPSLHRDNDSNSHTGASLARGLPRCYQRDSARVKIRQQLQQRPSTGLSLPNLPTRVDSKAKNNNSAGNNTITGTSERASDANNSLALGHVLLSSSPPSSLRRMPAQAQTTKVDKAKMWMTRFKHECGWSGQVSLLD</sequence>
<feature type="non-terminal residue" evidence="3">
    <location>
        <position position="1"/>
    </location>
</feature>
<keyword evidence="4" id="KW-1185">Reference proteome</keyword>
<feature type="compositionally biased region" description="Polar residues" evidence="1">
    <location>
        <begin position="168"/>
        <end position="189"/>
    </location>
</feature>
<protein>
    <recommendedName>
        <fullName evidence="2">BTB domain-containing protein</fullName>
    </recommendedName>
</protein>
<feature type="compositionally biased region" description="Pro residues" evidence="1">
    <location>
        <begin position="219"/>
        <end position="235"/>
    </location>
</feature>
<feature type="compositionally biased region" description="Low complexity" evidence="1">
    <location>
        <begin position="782"/>
        <end position="796"/>
    </location>
</feature>
<dbReference type="EMBL" id="JAAAIN010000448">
    <property type="protein sequence ID" value="KAG0314360.1"/>
    <property type="molecule type" value="Genomic_DNA"/>
</dbReference>
<dbReference type="InterPro" id="IPR011333">
    <property type="entry name" value="SKP1/BTB/POZ_sf"/>
</dbReference>
<feature type="compositionally biased region" description="Pro residues" evidence="1">
    <location>
        <begin position="323"/>
        <end position="332"/>
    </location>
</feature>
<feature type="compositionally biased region" description="Polar residues" evidence="1">
    <location>
        <begin position="758"/>
        <end position="769"/>
    </location>
</feature>
<evidence type="ECO:0000256" key="1">
    <source>
        <dbReference type="SAM" id="MobiDB-lite"/>
    </source>
</evidence>
<feature type="region of interest" description="Disordered" evidence="1">
    <location>
        <begin position="456"/>
        <end position="545"/>
    </location>
</feature>